<dbReference type="SMART" id="SM00369">
    <property type="entry name" value="LRR_TYP"/>
    <property type="match status" value="11"/>
</dbReference>
<dbReference type="InterPro" id="IPR050216">
    <property type="entry name" value="LRR_domain-containing"/>
</dbReference>
<reference evidence="7" key="1">
    <citation type="submission" date="2016-04" db="UniProtKB">
        <authorList>
            <consortium name="WormBaseParasite"/>
        </authorList>
    </citation>
    <scope>IDENTIFICATION</scope>
</reference>
<evidence type="ECO:0000256" key="1">
    <source>
        <dbReference type="ARBA" id="ARBA00022614"/>
    </source>
</evidence>
<dbReference type="Proteomes" id="UP000276776">
    <property type="component" value="Unassembled WGS sequence"/>
</dbReference>
<dbReference type="GO" id="GO:0046872">
    <property type="term" value="F:metal ion binding"/>
    <property type="evidence" value="ECO:0007669"/>
    <property type="project" value="UniProtKB-KW"/>
</dbReference>
<protein>
    <submittedName>
        <fullName evidence="7">PPM-type phosphatase domain-containing protein</fullName>
    </submittedName>
</protein>
<dbReference type="SUPFAM" id="SSF52047">
    <property type="entry name" value="RNI-like"/>
    <property type="match status" value="1"/>
</dbReference>
<dbReference type="OrthoDB" id="1394818at2759"/>
<dbReference type="Pfam" id="PF13306">
    <property type="entry name" value="LRR_5"/>
    <property type="match status" value="1"/>
</dbReference>
<keyword evidence="3" id="KW-0677">Repeat</keyword>
<dbReference type="PANTHER" id="PTHR48051">
    <property type="match status" value="1"/>
</dbReference>
<evidence type="ECO:0000313" key="5">
    <source>
        <dbReference type="EMBL" id="VDM97626.1"/>
    </source>
</evidence>
<dbReference type="PROSITE" id="PS51450">
    <property type="entry name" value="LRR"/>
    <property type="match status" value="6"/>
</dbReference>
<evidence type="ECO:0000256" key="2">
    <source>
        <dbReference type="ARBA" id="ARBA00022723"/>
    </source>
</evidence>
<dbReference type="WBParaSite" id="TCLT_0000192501-mRNA-1">
    <property type="protein sequence ID" value="TCLT_0000192501-mRNA-1"/>
    <property type="gene ID" value="TCLT_0000192501"/>
</dbReference>
<evidence type="ECO:0000313" key="7">
    <source>
        <dbReference type="WBParaSite" id="TCLT_0000192501-mRNA-1"/>
    </source>
</evidence>
<dbReference type="SMART" id="SM00365">
    <property type="entry name" value="LRR_SD22"/>
    <property type="match status" value="7"/>
</dbReference>
<dbReference type="InterPro" id="IPR026906">
    <property type="entry name" value="LRR_5"/>
</dbReference>
<dbReference type="InterPro" id="IPR032675">
    <property type="entry name" value="LRR_dom_sf"/>
</dbReference>
<organism evidence="7">
    <name type="scientific">Thelazia callipaeda</name>
    <name type="common">Oriental eyeworm</name>
    <name type="synonym">Parasitic nematode</name>
    <dbReference type="NCBI Taxonomy" id="103827"/>
    <lineage>
        <taxon>Eukaryota</taxon>
        <taxon>Metazoa</taxon>
        <taxon>Ecdysozoa</taxon>
        <taxon>Nematoda</taxon>
        <taxon>Chromadorea</taxon>
        <taxon>Rhabditida</taxon>
        <taxon>Spirurina</taxon>
        <taxon>Spiruromorpha</taxon>
        <taxon>Thelazioidea</taxon>
        <taxon>Thelaziidae</taxon>
        <taxon>Thelazia</taxon>
    </lineage>
</organism>
<feature type="domain" description="PHLPP-like RA" evidence="4">
    <location>
        <begin position="36"/>
        <end position="122"/>
    </location>
</feature>
<keyword evidence="2" id="KW-0479">Metal-binding</keyword>
<dbReference type="SUPFAM" id="SSF52058">
    <property type="entry name" value="L domain-like"/>
    <property type="match status" value="1"/>
</dbReference>
<dbReference type="InterPro" id="IPR001611">
    <property type="entry name" value="Leu-rich_rpt"/>
</dbReference>
<gene>
    <name evidence="5" type="ORF">TCLT_LOCUS1926</name>
</gene>
<dbReference type="PANTHER" id="PTHR48051:SF1">
    <property type="entry name" value="RAS SUPPRESSOR PROTEIN 1"/>
    <property type="match status" value="1"/>
</dbReference>
<name>A0A0N5CNZ6_THECL</name>
<dbReference type="InterPro" id="IPR055071">
    <property type="entry name" value="RA_PHLPP-like"/>
</dbReference>
<proteinExistence type="predicted"/>
<evidence type="ECO:0000259" key="4">
    <source>
        <dbReference type="Pfam" id="PF23010"/>
    </source>
</evidence>
<evidence type="ECO:0000256" key="3">
    <source>
        <dbReference type="ARBA" id="ARBA00022737"/>
    </source>
</evidence>
<evidence type="ECO:0000313" key="6">
    <source>
        <dbReference type="Proteomes" id="UP000276776"/>
    </source>
</evidence>
<dbReference type="EMBL" id="UYYF01000309">
    <property type="protein sequence ID" value="VDM97626.1"/>
    <property type="molecule type" value="Genomic_DNA"/>
</dbReference>
<dbReference type="Pfam" id="PF13855">
    <property type="entry name" value="LRR_8"/>
    <property type="match status" value="2"/>
</dbReference>
<dbReference type="GO" id="GO:0005737">
    <property type="term" value="C:cytoplasm"/>
    <property type="evidence" value="ECO:0007669"/>
    <property type="project" value="TreeGrafter"/>
</dbReference>
<dbReference type="InterPro" id="IPR003591">
    <property type="entry name" value="Leu-rich_rpt_typical-subtyp"/>
</dbReference>
<dbReference type="AlphaFoldDB" id="A0A0N5CNZ6"/>
<keyword evidence="6" id="KW-1185">Reference proteome</keyword>
<dbReference type="OMA" id="WVENCAV"/>
<dbReference type="SMART" id="SM00364">
    <property type="entry name" value="LRR_BAC"/>
    <property type="match status" value="8"/>
</dbReference>
<accession>A0A0N5CNZ6</accession>
<keyword evidence="1" id="KW-0433">Leucine-rich repeat</keyword>
<reference evidence="5 6" key="2">
    <citation type="submission" date="2018-11" db="EMBL/GenBank/DDBJ databases">
        <authorList>
            <consortium name="Pathogen Informatics"/>
        </authorList>
    </citation>
    <scope>NUCLEOTIDE SEQUENCE [LARGE SCALE GENOMIC DNA]</scope>
</reference>
<dbReference type="Pfam" id="PF23010">
    <property type="entry name" value="RA_3"/>
    <property type="match status" value="1"/>
</dbReference>
<sequence length="790" mass="89933">MANFETFSKRKLAKLERLTSVRKREWLQSGKDHGFVRLYAPVGTRSLVYPVTLATTAQDICSVLGFESIYLQIGGSRIRSLATGERPLHIQNEILSNIGRETKAECMNAGDATHLTHIFCFFIGRPEQATDGRASREILLAWCDVRKGRLLHKWSKRRCTLYNGTIRIEYENADDEILLLSRYRTDVAEGSRGKYLRLTDSSNIYCLHFDAIGEMNLWFSRLLQTQIAPSCDLSDHRLLLLPDELFSVNVNRQVSTLNLRRNSLQFRPKNQIRSSLLGWLDDLGRLHALRSLNIADNSLYHFPNAVTCLKNLTELILSGNRITSVPLQMGELTNLTSLNLSNNWLKTIPNELSRCLLLSKLDLSFNRFDQIPDVFLTLKRVSHLEMAGNNITSSALQSLPCIHVQKIDLRRNNLIRAVQLTSFICCVLTELDIRDNVNLSELDLTNLATVQVGTYMADVLKTIHCERLQLTNLQVNGTNLRYLYADHNDLSQAIIMPVPVQLIVFSIAHNHFSSLPEWLTDLPQIETISAHHNLITYLPQRIFMNVSKLKNLYLHHNQIERLPEVIENCSLEILSLYSNRIDELPNQLLRAAHKLKNLNVSYNRLKKLPPANTMLDLNRLQILRAASNLLDETVISVVVNCRRLRILDLSYNQLKFFDDSCLRRLIALEEVNLAANCLISISATFGELPNLQSLRVHSNDITTVPDLSQSPQLFLLDISNNELAHLDTDLCLAKPLKHLDLTCNYLLQVDTNNIRPKKHGRAVSVVNVGNECNSPTYHFGFCESTGHRNK</sequence>
<dbReference type="Gene3D" id="3.80.10.10">
    <property type="entry name" value="Ribonuclease Inhibitor"/>
    <property type="match status" value="3"/>
</dbReference>
<dbReference type="STRING" id="103827.A0A0N5CNZ6"/>